<comment type="caution">
    <text evidence="2">The sequence shown here is derived from an EMBL/GenBank/DDBJ whole genome shotgun (WGS) entry which is preliminary data.</text>
</comment>
<name>A0A662DG93_UNCAE</name>
<dbReference type="Proteomes" id="UP000885660">
    <property type="component" value="Unassembled WGS sequence"/>
</dbReference>
<reference evidence="2 3" key="1">
    <citation type="submission" date="2018-06" db="EMBL/GenBank/DDBJ databases">
        <title>Extensive metabolic versatility and redundancy in microbially diverse, dynamic hydrothermal sediments.</title>
        <authorList>
            <person name="Dombrowski N."/>
            <person name="Teske A."/>
            <person name="Baker B.J."/>
        </authorList>
    </citation>
    <scope>NUCLEOTIDE SEQUENCE [LARGE SCALE GENOMIC DNA]</scope>
    <source>
        <strain evidence="2">B19_G9</strain>
    </source>
</reference>
<evidence type="ECO:0000313" key="2">
    <source>
        <dbReference type="EMBL" id="RLE12966.1"/>
    </source>
</evidence>
<evidence type="ECO:0000313" key="1">
    <source>
        <dbReference type="EMBL" id="HDN84355.1"/>
    </source>
</evidence>
<dbReference type="EMBL" id="DRBC01000072">
    <property type="protein sequence ID" value="HDN84355.1"/>
    <property type="molecule type" value="Genomic_DNA"/>
</dbReference>
<dbReference type="EMBL" id="QMQB01000119">
    <property type="protein sequence ID" value="RLE12966.1"/>
    <property type="molecule type" value="Genomic_DNA"/>
</dbReference>
<evidence type="ECO:0000313" key="3">
    <source>
        <dbReference type="Proteomes" id="UP000267654"/>
    </source>
</evidence>
<sequence>MDLKKEGVAIPEGKKRVTVSTTFTQFSLPPVRDALIVGRKSPIGSQALYNSLEVLLKGQFKLISVEHPIIEALIVRKSDLRKVPQEKFVPLLIETAEKIMDETDCLRVDVNIEVSVTKEIAYD</sequence>
<dbReference type="AlphaFoldDB" id="A0A662DG93"/>
<organism evidence="2 3">
    <name type="scientific">Aerophobetes bacterium</name>
    <dbReference type="NCBI Taxonomy" id="2030807"/>
    <lineage>
        <taxon>Bacteria</taxon>
        <taxon>Candidatus Aerophobota</taxon>
    </lineage>
</organism>
<proteinExistence type="predicted"/>
<gene>
    <name evidence="2" type="ORF">DRI96_03720</name>
    <name evidence="1" type="ORF">ENG47_01185</name>
</gene>
<dbReference type="Proteomes" id="UP000267654">
    <property type="component" value="Unassembled WGS sequence"/>
</dbReference>
<protein>
    <submittedName>
        <fullName evidence="2">Uncharacterized protein</fullName>
    </submittedName>
</protein>
<accession>A0A662DG93</accession>
<reference evidence="1" key="2">
    <citation type="journal article" date="2020" name="mSystems">
        <title>Genome- and Community-Level Interaction Insights into Carbon Utilization and Element Cycling Functions of Hydrothermarchaeota in Hydrothermal Sediment.</title>
        <authorList>
            <person name="Zhou Z."/>
            <person name="Liu Y."/>
            <person name="Xu W."/>
            <person name="Pan J."/>
            <person name="Luo Z.H."/>
            <person name="Li M."/>
        </authorList>
    </citation>
    <scope>NUCLEOTIDE SEQUENCE [LARGE SCALE GENOMIC DNA]</scope>
    <source>
        <strain evidence="1">HyVt-219</strain>
    </source>
</reference>